<keyword evidence="1" id="KW-0645">Protease</keyword>
<dbReference type="InterPro" id="IPR016197">
    <property type="entry name" value="Chromo-like_dom_sf"/>
</dbReference>
<keyword evidence="8" id="KW-0548">Nucleotidyltransferase</keyword>
<evidence type="ECO:0000256" key="4">
    <source>
        <dbReference type="ARBA" id="ARBA00022801"/>
    </source>
</evidence>
<proteinExistence type="predicted"/>
<sequence length="1220" mass="139349">MDEDKVRAVMEWDKPKTVKALRGFLGLTGYYRRFVKDYGKIARPLTDLLNKKGQFAWTEQAEEAMLRLKKAVTTAPVLILPDFDQPFHIECDASGRGIGAVLMQGKQPIAFFSKALSEGSLGKSIYEKELMALVLAIHHWRPYLLGQRFVVHTDQRSLKYLLEQRITTQNQQDWLAKLLGYDFEIVYKSGVTNKVADALSRKDEDELQEEKELSVIARPYWQDFREILEEVEADEELRKVIDDLKRDPNSHPSFTLENERLHYKGRLVLSARSAWVPKLIAEFHTTQTGGHSGVYRTYRKVAQSLYWVGMKKAVTEFIASCLVCQQHKYLTSSPQGLLQPLPIPNAIWEEISMDFIVKLPKSRGYDAVLVVVDRLSKYGHFIPLKHPYSARTIAEVFVKEIVRLHGVPLSIVSDRDPLFLSNFWKELFKLQGTQLKMSTAYHPESDGQTEVVNRVLEGYLRCFCSEQPKGWSIVLPWAEYWYNTSYQESAKCTPFETVYGRPPPSLHRFVPGETLVEAVNQELQTRDEALHQLKFHLARAQELMVRQADKARRPSQVGVGDWVYLKIRPHRQTTMSSTVQSKLAARYFGPFLVIQQVGAVAFKLQLPESARIHPVFHASQLKKAVGDHRIEQELPTDLEMEEPSPRPVRVLDKRQVQQGEDERQEVLIEWQEGGPDGATWEDALTIQDQYPDFNLEDKVDLQEEGNVRAWRVYERRRYRRERGEDERPEQGGNRTVADERAELEPPWPVQQELSHWDQYAEPEQENYQSLQPWQDQLCDQLQQGNPASELQGMTNQVAQLVAAVHKLTGRSEEEEGTPAAIEFQTFESQTTSAIVSSTPQFYQDSGQPWQPQFGESEQQDAYSPDCMAHMWKVAAKFARNEPEKVAGESRKQVFSELNIQINIDEVQIHFNAFDLVKVEPIKPAIDTAVLMPAHTHILDSVFHVEHIDIPDAVYDVCTEPDHSFDDNFVQCADSIDSVVVAEDNFYESIQVYSNLETPTATSEFPMPFDAFDCMCLDLIEPVVNTAELIDSKVIKAALEIEHIDVSIAVTELYTDFDTISIDGSCAECDVVATESSHAGEVVFDELVQVNSEFDIATGIAEMHTIFNPLLELPVVPDAPYNSELVEIIFAVSYTNASTDGCFDSDAYILDDLLNDSDFSCDSSAQWVIQLFILTLIWMLLMIYLVQVLILRRLHTLKAQRLPFGGRKESQWISKNLDHTE</sequence>
<evidence type="ECO:0000256" key="3">
    <source>
        <dbReference type="ARBA" id="ARBA00022750"/>
    </source>
</evidence>
<dbReference type="FunFam" id="3.30.70.270:FF:000115">
    <property type="entry name" value="Polyprotein of retroviral origin, putative"/>
    <property type="match status" value="1"/>
</dbReference>
<dbReference type="GO" id="GO:0003964">
    <property type="term" value="F:RNA-directed DNA polymerase activity"/>
    <property type="evidence" value="ECO:0007669"/>
    <property type="project" value="UniProtKB-KW"/>
</dbReference>
<evidence type="ECO:0000313" key="15">
    <source>
        <dbReference type="EMBL" id="KOM56764.1"/>
    </source>
</evidence>
<dbReference type="InterPro" id="IPR043502">
    <property type="entry name" value="DNA/RNA_pol_sf"/>
</dbReference>
<evidence type="ECO:0000256" key="10">
    <source>
        <dbReference type="ARBA" id="ARBA00023172"/>
    </source>
</evidence>
<evidence type="ECO:0000256" key="1">
    <source>
        <dbReference type="ARBA" id="ARBA00022670"/>
    </source>
</evidence>
<dbReference type="InterPro" id="IPR036397">
    <property type="entry name" value="RNaseH_sf"/>
</dbReference>
<evidence type="ECO:0000256" key="12">
    <source>
        <dbReference type="SAM" id="MobiDB-lite"/>
    </source>
</evidence>
<evidence type="ECO:0000256" key="9">
    <source>
        <dbReference type="ARBA" id="ARBA00023125"/>
    </source>
</evidence>
<feature type="transmembrane region" description="Helical" evidence="13">
    <location>
        <begin position="1166"/>
        <end position="1190"/>
    </location>
</feature>
<dbReference type="Gene3D" id="3.30.420.10">
    <property type="entry name" value="Ribonuclease H-like superfamily/Ribonuclease H"/>
    <property type="match status" value="1"/>
</dbReference>
<dbReference type="GO" id="GO:0004190">
    <property type="term" value="F:aspartic-type endopeptidase activity"/>
    <property type="evidence" value="ECO:0007669"/>
    <property type="project" value="UniProtKB-KW"/>
</dbReference>
<dbReference type="GO" id="GO:0015074">
    <property type="term" value="P:DNA integration"/>
    <property type="evidence" value="ECO:0007669"/>
    <property type="project" value="UniProtKB-KW"/>
</dbReference>
<dbReference type="Proteomes" id="UP000053144">
    <property type="component" value="Chromosome 10"/>
</dbReference>
<keyword evidence="3" id="KW-0064">Aspartyl protease</keyword>
<dbReference type="SUPFAM" id="SSF54160">
    <property type="entry name" value="Chromo domain-like"/>
    <property type="match status" value="1"/>
</dbReference>
<keyword evidence="8" id="KW-0808">Transferase</keyword>
<organism evidence="15 16">
    <name type="scientific">Phaseolus angularis</name>
    <name type="common">Azuki bean</name>
    <name type="synonym">Vigna angularis</name>
    <dbReference type="NCBI Taxonomy" id="3914"/>
    <lineage>
        <taxon>Eukaryota</taxon>
        <taxon>Viridiplantae</taxon>
        <taxon>Streptophyta</taxon>
        <taxon>Embryophyta</taxon>
        <taxon>Tracheophyta</taxon>
        <taxon>Spermatophyta</taxon>
        <taxon>Magnoliopsida</taxon>
        <taxon>eudicotyledons</taxon>
        <taxon>Gunneridae</taxon>
        <taxon>Pentapetalae</taxon>
        <taxon>rosids</taxon>
        <taxon>fabids</taxon>
        <taxon>Fabales</taxon>
        <taxon>Fabaceae</taxon>
        <taxon>Papilionoideae</taxon>
        <taxon>50 kb inversion clade</taxon>
        <taxon>NPAAA clade</taxon>
        <taxon>indigoferoid/millettioid clade</taxon>
        <taxon>Phaseoleae</taxon>
        <taxon>Vigna</taxon>
    </lineage>
</organism>
<evidence type="ECO:0000256" key="7">
    <source>
        <dbReference type="ARBA" id="ARBA00022918"/>
    </source>
</evidence>
<keyword evidence="13" id="KW-0472">Membrane</keyword>
<evidence type="ECO:0000313" key="16">
    <source>
        <dbReference type="Proteomes" id="UP000053144"/>
    </source>
</evidence>
<keyword evidence="4" id="KW-0378">Hydrolase</keyword>
<dbReference type="Gramene" id="KOM56764">
    <property type="protein sequence ID" value="KOM56764"/>
    <property type="gene ID" value="LR48_Vigan10g265600"/>
</dbReference>
<keyword evidence="10" id="KW-0233">DNA recombination</keyword>
<keyword evidence="13" id="KW-1133">Transmembrane helix</keyword>
<evidence type="ECO:0000259" key="14">
    <source>
        <dbReference type="PROSITE" id="PS50994"/>
    </source>
</evidence>
<protein>
    <recommendedName>
        <fullName evidence="14">Integrase catalytic domain-containing protein</fullName>
    </recommendedName>
</protein>
<dbReference type="SUPFAM" id="SSF56672">
    <property type="entry name" value="DNA/RNA polymerases"/>
    <property type="match status" value="1"/>
</dbReference>
<dbReference type="Gene3D" id="1.10.340.70">
    <property type="match status" value="1"/>
</dbReference>
<dbReference type="InterPro" id="IPR050951">
    <property type="entry name" value="Retrovirus_Pol_polyprotein"/>
</dbReference>
<dbReference type="FunFam" id="3.30.420.10:FF:000032">
    <property type="entry name" value="Retrovirus-related Pol polyprotein from transposon 297-like Protein"/>
    <property type="match status" value="1"/>
</dbReference>
<evidence type="ECO:0000256" key="5">
    <source>
        <dbReference type="ARBA" id="ARBA00022842"/>
    </source>
</evidence>
<keyword evidence="5" id="KW-0460">Magnesium</keyword>
<dbReference type="InterPro" id="IPR041588">
    <property type="entry name" value="Integrase_H2C2"/>
</dbReference>
<gene>
    <name evidence="15" type="ORF">LR48_Vigan10g265600</name>
</gene>
<dbReference type="AlphaFoldDB" id="A0A0L9VPT2"/>
<dbReference type="Pfam" id="PF17921">
    <property type="entry name" value="Integrase_H2C2"/>
    <property type="match status" value="1"/>
</dbReference>
<keyword evidence="7" id="KW-0695">RNA-directed DNA polymerase</keyword>
<accession>A0A0L9VPT2</accession>
<dbReference type="Gene3D" id="3.30.70.270">
    <property type="match status" value="1"/>
</dbReference>
<evidence type="ECO:0000256" key="2">
    <source>
        <dbReference type="ARBA" id="ARBA00022723"/>
    </source>
</evidence>
<dbReference type="PANTHER" id="PTHR37984:SF5">
    <property type="entry name" value="PROTEIN NYNRIN-LIKE"/>
    <property type="match status" value="1"/>
</dbReference>
<dbReference type="EMBL" id="CM003380">
    <property type="protein sequence ID" value="KOM56764.1"/>
    <property type="molecule type" value="Genomic_DNA"/>
</dbReference>
<dbReference type="Pfam" id="PF17919">
    <property type="entry name" value="RT_RNaseH_2"/>
    <property type="match status" value="1"/>
</dbReference>
<keyword evidence="11" id="KW-0511">Multifunctional enzyme</keyword>
<dbReference type="InterPro" id="IPR056924">
    <property type="entry name" value="SH3_Tf2-1"/>
</dbReference>
<dbReference type="PROSITE" id="PS50994">
    <property type="entry name" value="INTEGRASE"/>
    <property type="match status" value="1"/>
</dbReference>
<dbReference type="PANTHER" id="PTHR37984">
    <property type="entry name" value="PROTEIN CBG26694"/>
    <property type="match status" value="1"/>
</dbReference>
<name>A0A0L9VPT2_PHAAN</name>
<dbReference type="CDD" id="cd09274">
    <property type="entry name" value="RNase_HI_RT_Ty3"/>
    <property type="match status" value="1"/>
</dbReference>
<feature type="domain" description="Integrase catalytic" evidence="14">
    <location>
        <begin position="338"/>
        <end position="502"/>
    </location>
</feature>
<evidence type="ECO:0000256" key="8">
    <source>
        <dbReference type="ARBA" id="ARBA00022932"/>
    </source>
</evidence>
<keyword evidence="8" id="KW-0239">DNA-directed DNA polymerase</keyword>
<dbReference type="InterPro" id="IPR001584">
    <property type="entry name" value="Integrase_cat-core"/>
</dbReference>
<evidence type="ECO:0000256" key="13">
    <source>
        <dbReference type="SAM" id="Phobius"/>
    </source>
</evidence>
<dbReference type="GO" id="GO:0006508">
    <property type="term" value="P:proteolysis"/>
    <property type="evidence" value="ECO:0007669"/>
    <property type="project" value="UniProtKB-KW"/>
</dbReference>
<dbReference type="Pfam" id="PF24626">
    <property type="entry name" value="SH3_Tf2-1"/>
    <property type="match status" value="1"/>
</dbReference>
<dbReference type="STRING" id="3914.A0A0L9VPT2"/>
<keyword evidence="9" id="KW-0238">DNA-binding</keyword>
<feature type="compositionally biased region" description="Basic and acidic residues" evidence="12">
    <location>
        <begin position="719"/>
        <end position="729"/>
    </location>
</feature>
<evidence type="ECO:0000256" key="6">
    <source>
        <dbReference type="ARBA" id="ARBA00022908"/>
    </source>
</evidence>
<keyword evidence="13" id="KW-0812">Transmembrane</keyword>
<dbReference type="SUPFAM" id="SSF53098">
    <property type="entry name" value="Ribonuclease H-like"/>
    <property type="match status" value="1"/>
</dbReference>
<dbReference type="InterPro" id="IPR043128">
    <property type="entry name" value="Rev_trsase/Diguanyl_cyclase"/>
</dbReference>
<dbReference type="GO" id="GO:0046872">
    <property type="term" value="F:metal ion binding"/>
    <property type="evidence" value="ECO:0007669"/>
    <property type="project" value="UniProtKB-KW"/>
</dbReference>
<dbReference type="InterPro" id="IPR012337">
    <property type="entry name" value="RNaseH-like_sf"/>
</dbReference>
<dbReference type="GO" id="GO:0006310">
    <property type="term" value="P:DNA recombination"/>
    <property type="evidence" value="ECO:0007669"/>
    <property type="project" value="UniProtKB-KW"/>
</dbReference>
<dbReference type="GO" id="GO:0003887">
    <property type="term" value="F:DNA-directed DNA polymerase activity"/>
    <property type="evidence" value="ECO:0007669"/>
    <property type="project" value="UniProtKB-KW"/>
</dbReference>
<keyword evidence="6" id="KW-0229">DNA integration</keyword>
<dbReference type="InterPro" id="IPR041577">
    <property type="entry name" value="RT_RNaseH_2"/>
</dbReference>
<reference evidence="16" key="1">
    <citation type="journal article" date="2015" name="Proc. Natl. Acad. Sci. U.S.A.">
        <title>Genome sequencing of adzuki bean (Vigna angularis) provides insight into high starch and low fat accumulation and domestication.</title>
        <authorList>
            <person name="Yang K."/>
            <person name="Tian Z."/>
            <person name="Chen C."/>
            <person name="Luo L."/>
            <person name="Zhao B."/>
            <person name="Wang Z."/>
            <person name="Yu L."/>
            <person name="Li Y."/>
            <person name="Sun Y."/>
            <person name="Li W."/>
            <person name="Chen Y."/>
            <person name="Li Y."/>
            <person name="Zhang Y."/>
            <person name="Ai D."/>
            <person name="Zhao J."/>
            <person name="Shang C."/>
            <person name="Ma Y."/>
            <person name="Wu B."/>
            <person name="Wang M."/>
            <person name="Gao L."/>
            <person name="Sun D."/>
            <person name="Zhang P."/>
            <person name="Guo F."/>
            <person name="Wang W."/>
            <person name="Li Y."/>
            <person name="Wang J."/>
            <person name="Varshney R.K."/>
            <person name="Wang J."/>
            <person name="Ling H.Q."/>
            <person name="Wan P."/>
        </authorList>
    </citation>
    <scope>NUCLEOTIDE SEQUENCE</scope>
    <source>
        <strain evidence="16">cv. Jingnong 6</strain>
    </source>
</reference>
<evidence type="ECO:0000256" key="11">
    <source>
        <dbReference type="ARBA" id="ARBA00023268"/>
    </source>
</evidence>
<dbReference type="GO" id="GO:0003677">
    <property type="term" value="F:DNA binding"/>
    <property type="evidence" value="ECO:0007669"/>
    <property type="project" value="UniProtKB-KW"/>
</dbReference>
<keyword evidence="2" id="KW-0479">Metal-binding</keyword>
<feature type="region of interest" description="Disordered" evidence="12">
    <location>
        <begin position="719"/>
        <end position="740"/>
    </location>
</feature>